<feature type="transmembrane region" description="Helical" evidence="1">
    <location>
        <begin position="60"/>
        <end position="79"/>
    </location>
</feature>
<proteinExistence type="predicted"/>
<gene>
    <name evidence="2" type="ORF">GCM10023176_20540</name>
</gene>
<name>A0ABP8SGA7_9ACTN</name>
<evidence type="ECO:0000256" key="1">
    <source>
        <dbReference type="SAM" id="Phobius"/>
    </source>
</evidence>
<dbReference type="Proteomes" id="UP001500307">
    <property type="component" value="Unassembled WGS sequence"/>
</dbReference>
<protein>
    <submittedName>
        <fullName evidence="2">Uncharacterized protein</fullName>
    </submittedName>
</protein>
<accession>A0ABP8SGA7</accession>
<feature type="transmembrane region" description="Helical" evidence="1">
    <location>
        <begin position="91"/>
        <end position="109"/>
    </location>
</feature>
<evidence type="ECO:0000313" key="3">
    <source>
        <dbReference type="Proteomes" id="UP001500307"/>
    </source>
</evidence>
<keyword evidence="1" id="KW-0472">Membrane</keyword>
<sequence length="134" mass="14539">MRRPLSAVIERARMLATLSRMSVSHPVFLVIVGGMLFAGVFAIPTGVLAIRSGAARGIKVIGTMIMPVVGLGAGVGLLWVNPIEGEYKVGLWFLLLGVLGPFAAVYDLRRVLEHRREARAEAERAARRPSYELS</sequence>
<keyword evidence="3" id="KW-1185">Reference proteome</keyword>
<organism evidence="2 3">
    <name type="scientific">Micromonospora coerulea</name>
    <dbReference type="NCBI Taxonomy" id="47856"/>
    <lineage>
        <taxon>Bacteria</taxon>
        <taxon>Bacillati</taxon>
        <taxon>Actinomycetota</taxon>
        <taxon>Actinomycetes</taxon>
        <taxon>Micromonosporales</taxon>
        <taxon>Micromonosporaceae</taxon>
        <taxon>Micromonospora</taxon>
    </lineage>
</organism>
<comment type="caution">
    <text evidence="2">The sequence shown here is derived from an EMBL/GenBank/DDBJ whole genome shotgun (WGS) entry which is preliminary data.</text>
</comment>
<evidence type="ECO:0000313" key="2">
    <source>
        <dbReference type="EMBL" id="GAA4567710.1"/>
    </source>
</evidence>
<keyword evidence="1" id="KW-0812">Transmembrane</keyword>
<feature type="transmembrane region" description="Helical" evidence="1">
    <location>
        <begin position="27"/>
        <end position="48"/>
    </location>
</feature>
<dbReference type="EMBL" id="BAABGU010000009">
    <property type="protein sequence ID" value="GAA4567710.1"/>
    <property type="molecule type" value="Genomic_DNA"/>
</dbReference>
<keyword evidence="1" id="KW-1133">Transmembrane helix</keyword>
<reference evidence="3" key="1">
    <citation type="journal article" date="2019" name="Int. J. Syst. Evol. Microbiol.">
        <title>The Global Catalogue of Microorganisms (GCM) 10K type strain sequencing project: providing services to taxonomists for standard genome sequencing and annotation.</title>
        <authorList>
            <consortium name="The Broad Institute Genomics Platform"/>
            <consortium name="The Broad Institute Genome Sequencing Center for Infectious Disease"/>
            <person name="Wu L."/>
            <person name="Ma J."/>
        </authorList>
    </citation>
    <scope>NUCLEOTIDE SEQUENCE [LARGE SCALE GENOMIC DNA]</scope>
    <source>
        <strain evidence="3">JCM 3175</strain>
    </source>
</reference>